<sequence>MVKAEKLLTEETLLAAFGDKRVTGKMTALFFALTWALQINLIFCLTYEWPDFLNRILAMKEILMSCFATSGYFIQNDMHILENKLIKSYIENVKHHNTSIERNRLITETNNFIKWFSVVSIRAFKFMFIFGGCLPMMQVSIVLARAYFTGGKLENVPFVVYVYVPQRFRTISGYLTAQLLCFTWYGIVSYMWGITYKVYLISAKCVETEMDLLCQSMNEISTMSASGQESILVYKSDTKHVQGNDDDKLRQFFASVIQHHQHILRSMTLLSKHLKLVIVTFINIYGLQTCLYMIFLMKMKETGIRMKYAFIYMVIMVIMYSCTKSGQVIKNKGDEIRMAFYESAWVNKPQWMKRSLLVMMTKAIEPVELKPFGLYVLDLNCMANILKATYTYFNIANEFLK</sequence>
<keyword evidence="2" id="KW-1003">Cell membrane</keyword>
<evidence type="ECO:0000256" key="10">
    <source>
        <dbReference type="RuleBase" id="RU351113"/>
    </source>
</evidence>
<feature type="transmembrane region" description="Helical" evidence="10">
    <location>
        <begin position="306"/>
        <end position="323"/>
    </location>
</feature>
<keyword evidence="7 10" id="KW-0472">Membrane</keyword>
<evidence type="ECO:0000256" key="6">
    <source>
        <dbReference type="ARBA" id="ARBA00022989"/>
    </source>
</evidence>
<keyword evidence="3 10" id="KW-0716">Sensory transduction</keyword>
<evidence type="ECO:0000313" key="11">
    <source>
        <dbReference type="EMBL" id="RZF32677.1"/>
    </source>
</evidence>
<organism evidence="11 12">
    <name type="scientific">Laodelphax striatellus</name>
    <name type="common">Small brown planthopper</name>
    <name type="synonym">Delphax striatella</name>
    <dbReference type="NCBI Taxonomy" id="195883"/>
    <lineage>
        <taxon>Eukaryota</taxon>
        <taxon>Metazoa</taxon>
        <taxon>Ecdysozoa</taxon>
        <taxon>Arthropoda</taxon>
        <taxon>Hexapoda</taxon>
        <taxon>Insecta</taxon>
        <taxon>Pterygota</taxon>
        <taxon>Neoptera</taxon>
        <taxon>Paraneoptera</taxon>
        <taxon>Hemiptera</taxon>
        <taxon>Auchenorrhyncha</taxon>
        <taxon>Fulgoroidea</taxon>
        <taxon>Delphacidae</taxon>
        <taxon>Criomorphinae</taxon>
        <taxon>Laodelphax</taxon>
    </lineage>
</organism>
<dbReference type="FunCoup" id="A0A482WGQ4">
    <property type="interactions" value="85"/>
</dbReference>
<dbReference type="EMBL" id="QKKF02036132">
    <property type="protein sequence ID" value="RZF32677.1"/>
    <property type="molecule type" value="Genomic_DNA"/>
</dbReference>
<feature type="transmembrane region" description="Helical" evidence="10">
    <location>
        <begin position="171"/>
        <end position="192"/>
    </location>
</feature>
<name>A0A482WGQ4_LAOST</name>
<keyword evidence="4 10" id="KW-0812">Transmembrane</keyword>
<dbReference type="GO" id="GO:0005549">
    <property type="term" value="F:odorant binding"/>
    <property type="evidence" value="ECO:0007669"/>
    <property type="project" value="InterPro"/>
</dbReference>
<comment type="caution">
    <text evidence="11">The sequence shown here is derived from an EMBL/GenBank/DDBJ whole genome shotgun (WGS) entry which is preliminary data.</text>
</comment>
<comment type="subcellular location">
    <subcellularLocation>
        <location evidence="1 10">Cell membrane</location>
        <topology evidence="1 10">Multi-pass membrane protein</topology>
    </subcellularLocation>
</comment>
<evidence type="ECO:0000256" key="7">
    <source>
        <dbReference type="ARBA" id="ARBA00023136"/>
    </source>
</evidence>
<comment type="similarity">
    <text evidence="10">Belongs to the insect chemoreceptor superfamily. Heteromeric odorant receptor channel (TC 1.A.69) family.</text>
</comment>
<dbReference type="PANTHER" id="PTHR21137:SF35">
    <property type="entry name" value="ODORANT RECEPTOR 19A-RELATED"/>
    <property type="match status" value="1"/>
</dbReference>
<dbReference type="OrthoDB" id="6597368at2759"/>
<dbReference type="GO" id="GO:0004984">
    <property type="term" value="F:olfactory receptor activity"/>
    <property type="evidence" value="ECO:0007669"/>
    <property type="project" value="InterPro"/>
</dbReference>
<feature type="transmembrane region" description="Helical" evidence="10">
    <location>
        <begin position="28"/>
        <end position="50"/>
    </location>
</feature>
<dbReference type="GO" id="GO:0007165">
    <property type="term" value="P:signal transduction"/>
    <property type="evidence" value="ECO:0007669"/>
    <property type="project" value="UniProtKB-KW"/>
</dbReference>
<keyword evidence="8 10" id="KW-0675">Receptor</keyword>
<evidence type="ECO:0000256" key="9">
    <source>
        <dbReference type="ARBA" id="ARBA00023224"/>
    </source>
</evidence>
<dbReference type="Pfam" id="PF02949">
    <property type="entry name" value="7tm_6"/>
    <property type="match status" value="1"/>
</dbReference>
<comment type="caution">
    <text evidence="10">Lacks conserved residue(s) required for the propagation of feature annotation.</text>
</comment>
<keyword evidence="12" id="KW-1185">Reference proteome</keyword>
<accession>A0A482WGQ4</accession>
<dbReference type="InParanoid" id="A0A482WGQ4"/>
<evidence type="ECO:0000256" key="3">
    <source>
        <dbReference type="ARBA" id="ARBA00022606"/>
    </source>
</evidence>
<evidence type="ECO:0000256" key="4">
    <source>
        <dbReference type="ARBA" id="ARBA00022692"/>
    </source>
</evidence>
<keyword evidence="9 10" id="KW-0807">Transducer</keyword>
<feature type="transmembrane region" description="Helical" evidence="10">
    <location>
        <begin position="274"/>
        <end position="294"/>
    </location>
</feature>
<evidence type="ECO:0000256" key="2">
    <source>
        <dbReference type="ARBA" id="ARBA00022475"/>
    </source>
</evidence>
<dbReference type="GO" id="GO:0005886">
    <property type="term" value="C:plasma membrane"/>
    <property type="evidence" value="ECO:0007669"/>
    <property type="project" value="UniProtKB-SubCell"/>
</dbReference>
<evidence type="ECO:0000313" key="12">
    <source>
        <dbReference type="Proteomes" id="UP000291343"/>
    </source>
</evidence>
<keyword evidence="6 10" id="KW-1133">Transmembrane helix</keyword>
<dbReference type="InterPro" id="IPR004117">
    <property type="entry name" value="7tm6_olfct_rcpt"/>
</dbReference>
<dbReference type="PANTHER" id="PTHR21137">
    <property type="entry name" value="ODORANT RECEPTOR"/>
    <property type="match status" value="1"/>
</dbReference>
<dbReference type="Proteomes" id="UP000291343">
    <property type="component" value="Unassembled WGS sequence"/>
</dbReference>
<keyword evidence="5 10" id="KW-0552">Olfaction</keyword>
<evidence type="ECO:0000256" key="5">
    <source>
        <dbReference type="ARBA" id="ARBA00022725"/>
    </source>
</evidence>
<protein>
    <recommendedName>
        <fullName evidence="10">Odorant receptor</fullName>
    </recommendedName>
</protein>
<feature type="transmembrane region" description="Helical" evidence="10">
    <location>
        <begin position="126"/>
        <end position="148"/>
    </location>
</feature>
<evidence type="ECO:0000256" key="8">
    <source>
        <dbReference type="ARBA" id="ARBA00023170"/>
    </source>
</evidence>
<dbReference type="AlphaFoldDB" id="A0A482WGQ4"/>
<evidence type="ECO:0000256" key="1">
    <source>
        <dbReference type="ARBA" id="ARBA00004651"/>
    </source>
</evidence>
<reference evidence="11 12" key="1">
    <citation type="journal article" date="2017" name="Gigascience">
        <title>Genome sequence of the small brown planthopper, Laodelphax striatellus.</title>
        <authorList>
            <person name="Zhu J."/>
            <person name="Jiang F."/>
            <person name="Wang X."/>
            <person name="Yang P."/>
            <person name="Bao Y."/>
            <person name="Zhao W."/>
            <person name="Wang W."/>
            <person name="Lu H."/>
            <person name="Wang Q."/>
            <person name="Cui N."/>
            <person name="Li J."/>
            <person name="Chen X."/>
            <person name="Luo L."/>
            <person name="Yu J."/>
            <person name="Kang L."/>
            <person name="Cui F."/>
        </authorList>
    </citation>
    <scope>NUCLEOTIDE SEQUENCE [LARGE SCALE GENOMIC DNA]</scope>
    <source>
        <strain evidence="11">Lst14</strain>
    </source>
</reference>
<gene>
    <name evidence="11" type="ORF">LSTR_LSTR004105</name>
</gene>
<proteinExistence type="inferred from homology"/>